<name>A0A0F5IY10_9BACT</name>
<gene>
    <name evidence="2" type="ORF">HMPREF1536_03918</name>
</gene>
<keyword evidence="3" id="KW-1185">Reference proteome</keyword>
<dbReference type="HOGENOM" id="CLU_2912932_0_0_10"/>
<organism evidence="2 3">
    <name type="scientific">Parabacteroides gordonii MS-1 = DSM 23371</name>
    <dbReference type="NCBI Taxonomy" id="1203610"/>
    <lineage>
        <taxon>Bacteria</taxon>
        <taxon>Pseudomonadati</taxon>
        <taxon>Bacteroidota</taxon>
        <taxon>Bacteroidia</taxon>
        <taxon>Bacteroidales</taxon>
        <taxon>Tannerellaceae</taxon>
        <taxon>Parabacteroides</taxon>
    </lineage>
</organism>
<dbReference type="RefSeq" id="WP_028729537.1">
    <property type="nucleotide sequence ID" value="NZ_KE386763.1"/>
</dbReference>
<sequence>MSSLITVKRFGKVLIWVWNRCIKKAAIPYEELDFHYPDWAFNITGCIFFGVVVGVTLLYFAFIKQ</sequence>
<dbReference type="AlphaFoldDB" id="A0A0F5IY10"/>
<feature type="transmembrane region" description="Helical" evidence="1">
    <location>
        <begin position="39"/>
        <end position="62"/>
    </location>
</feature>
<protein>
    <submittedName>
        <fullName evidence="2">Uncharacterized protein</fullName>
    </submittedName>
</protein>
<keyword evidence="1" id="KW-0812">Transmembrane</keyword>
<dbReference type="EMBL" id="AQHW01000020">
    <property type="protein sequence ID" value="KKB50383.1"/>
    <property type="molecule type" value="Genomic_DNA"/>
</dbReference>
<proteinExistence type="predicted"/>
<accession>A0A0F5IY10</accession>
<comment type="caution">
    <text evidence="2">The sequence shown here is derived from an EMBL/GenBank/DDBJ whole genome shotgun (WGS) entry which is preliminary data.</text>
</comment>
<dbReference type="Proteomes" id="UP000033035">
    <property type="component" value="Unassembled WGS sequence"/>
</dbReference>
<reference evidence="2 3" key="1">
    <citation type="submission" date="2013-04" db="EMBL/GenBank/DDBJ databases">
        <title>The Genome Sequence of Parabacteroides gordonii DSM 23371.</title>
        <authorList>
            <consortium name="The Broad Institute Genomics Platform"/>
            <person name="Earl A."/>
            <person name="Ward D."/>
            <person name="Feldgarden M."/>
            <person name="Gevers D."/>
            <person name="Martens E."/>
            <person name="Sakamoto M."/>
            <person name="Benno Y."/>
            <person name="Suzuki N."/>
            <person name="Matsunaga N."/>
            <person name="Koshihara K."/>
            <person name="Seki M."/>
            <person name="Komiya H."/>
            <person name="Walker B."/>
            <person name="Young S."/>
            <person name="Zeng Q."/>
            <person name="Gargeya S."/>
            <person name="Fitzgerald M."/>
            <person name="Haas B."/>
            <person name="Abouelleil A."/>
            <person name="Allen A.W."/>
            <person name="Alvarado L."/>
            <person name="Arachchi H.M."/>
            <person name="Berlin A.M."/>
            <person name="Chapman S.B."/>
            <person name="Gainer-Dewar J."/>
            <person name="Goldberg J."/>
            <person name="Griggs A."/>
            <person name="Gujja S."/>
            <person name="Hansen M."/>
            <person name="Howarth C."/>
            <person name="Imamovic A."/>
            <person name="Ireland A."/>
            <person name="Larimer J."/>
            <person name="McCowan C."/>
            <person name="Murphy C."/>
            <person name="Pearson M."/>
            <person name="Poon T.W."/>
            <person name="Priest M."/>
            <person name="Roberts A."/>
            <person name="Saif S."/>
            <person name="Shea T."/>
            <person name="Sisk P."/>
            <person name="Sykes S."/>
            <person name="Wortman J."/>
            <person name="Nusbaum C."/>
            <person name="Birren B."/>
        </authorList>
    </citation>
    <scope>NUCLEOTIDE SEQUENCE [LARGE SCALE GENOMIC DNA]</scope>
    <source>
        <strain evidence="2 3">MS-1</strain>
    </source>
</reference>
<evidence type="ECO:0000256" key="1">
    <source>
        <dbReference type="SAM" id="Phobius"/>
    </source>
</evidence>
<dbReference type="STRING" id="1203610.HMPREF1536_03918"/>
<evidence type="ECO:0000313" key="3">
    <source>
        <dbReference type="Proteomes" id="UP000033035"/>
    </source>
</evidence>
<keyword evidence="1" id="KW-1133">Transmembrane helix</keyword>
<dbReference type="PATRIC" id="fig|1203610.3.peg.3996"/>
<keyword evidence="1" id="KW-0472">Membrane</keyword>
<evidence type="ECO:0000313" key="2">
    <source>
        <dbReference type="EMBL" id="KKB50383.1"/>
    </source>
</evidence>